<name>A0A3B1C932_9ZZZZ</name>
<sequence>MSKFAKVISTIPLIVAPFLVYYLFTRSGYHAAFVALVTLMAVSRAPLIIRDRRLWSTVLPNIALIGLYMILGLVFPHILMVKLLPAFINLVLFTIFTYSIISPPSVIEKIASAMSEGRFQEDQINYTRKVTVVWSVFFFLDMLAVVYIAFYRTMLDWAVFTGAINYILIGVLFFGEILYRKLFLEPAWVKKEEPTDI</sequence>
<evidence type="ECO:0000256" key="1">
    <source>
        <dbReference type="SAM" id="Phobius"/>
    </source>
</evidence>
<feature type="transmembrane region" description="Helical" evidence="1">
    <location>
        <begin position="157"/>
        <end position="179"/>
    </location>
</feature>
<proteinExistence type="predicted"/>
<organism evidence="2">
    <name type="scientific">hydrothermal vent metagenome</name>
    <dbReference type="NCBI Taxonomy" id="652676"/>
    <lineage>
        <taxon>unclassified sequences</taxon>
        <taxon>metagenomes</taxon>
        <taxon>ecological metagenomes</taxon>
    </lineage>
</organism>
<keyword evidence="1" id="KW-1133">Transmembrane helix</keyword>
<keyword evidence="1" id="KW-0812">Transmembrane</keyword>
<feature type="transmembrane region" description="Helical" evidence="1">
    <location>
        <begin position="86"/>
        <end position="111"/>
    </location>
</feature>
<gene>
    <name evidence="2" type="ORF">MNBD_NITROSPINAE04-287</name>
</gene>
<reference evidence="2" key="1">
    <citation type="submission" date="2018-06" db="EMBL/GenBank/DDBJ databases">
        <authorList>
            <person name="Zhirakovskaya E."/>
        </authorList>
    </citation>
    <scope>NUCLEOTIDE SEQUENCE</scope>
</reference>
<evidence type="ECO:0008006" key="3">
    <source>
        <dbReference type="Google" id="ProtNLM"/>
    </source>
</evidence>
<feature type="transmembrane region" description="Helical" evidence="1">
    <location>
        <begin position="7"/>
        <end position="24"/>
    </location>
</feature>
<feature type="transmembrane region" description="Helical" evidence="1">
    <location>
        <begin position="30"/>
        <end position="49"/>
    </location>
</feature>
<feature type="transmembrane region" description="Helical" evidence="1">
    <location>
        <begin position="132"/>
        <end position="151"/>
    </location>
</feature>
<keyword evidence="1" id="KW-0472">Membrane</keyword>
<evidence type="ECO:0000313" key="2">
    <source>
        <dbReference type="EMBL" id="VAX15185.1"/>
    </source>
</evidence>
<dbReference type="AlphaFoldDB" id="A0A3B1C932"/>
<dbReference type="EMBL" id="UOGA01000034">
    <property type="protein sequence ID" value="VAX15185.1"/>
    <property type="molecule type" value="Genomic_DNA"/>
</dbReference>
<protein>
    <recommendedName>
        <fullName evidence="3">Intracellular septation protein A</fullName>
    </recommendedName>
</protein>
<accession>A0A3B1C932</accession>
<feature type="transmembrane region" description="Helical" evidence="1">
    <location>
        <begin position="61"/>
        <end position="80"/>
    </location>
</feature>